<comment type="similarity">
    <text evidence="1 2">Belongs to the short-chain dehydrogenases/reductases (SDR) family.</text>
</comment>
<gene>
    <name evidence="3" type="ORF">EJ04DRAFT_515953</name>
</gene>
<comment type="caution">
    <text evidence="3">The sequence shown here is derived from an EMBL/GenBank/DDBJ whole genome shotgun (WGS) entry which is preliminary data.</text>
</comment>
<dbReference type="EMBL" id="ML996246">
    <property type="protein sequence ID" value="KAF2729397.1"/>
    <property type="molecule type" value="Genomic_DNA"/>
</dbReference>
<dbReference type="AlphaFoldDB" id="A0A9P4QR94"/>
<protein>
    <submittedName>
        <fullName evidence="3">Short chain dehydrogenase</fullName>
    </submittedName>
</protein>
<dbReference type="PRINTS" id="PR00080">
    <property type="entry name" value="SDRFAMILY"/>
</dbReference>
<dbReference type="GO" id="GO:0005737">
    <property type="term" value="C:cytoplasm"/>
    <property type="evidence" value="ECO:0007669"/>
    <property type="project" value="TreeGrafter"/>
</dbReference>
<evidence type="ECO:0000313" key="3">
    <source>
        <dbReference type="EMBL" id="KAF2729397.1"/>
    </source>
</evidence>
<dbReference type="Gene3D" id="3.40.50.720">
    <property type="entry name" value="NAD(P)-binding Rossmann-like Domain"/>
    <property type="match status" value="1"/>
</dbReference>
<evidence type="ECO:0000256" key="1">
    <source>
        <dbReference type="ARBA" id="ARBA00006484"/>
    </source>
</evidence>
<dbReference type="PANTHER" id="PTHR43544:SF32">
    <property type="entry name" value="CHAIN DEHYDROGENASE, PUTATIVE (AFU_ORTHOLOGUE AFUA_5G01530)-RELATED"/>
    <property type="match status" value="1"/>
</dbReference>
<dbReference type="InterPro" id="IPR051468">
    <property type="entry name" value="Fungal_SecMetab_SDRs"/>
</dbReference>
<proteinExistence type="inferred from homology"/>
<reference evidence="3" key="1">
    <citation type="journal article" date="2020" name="Stud. Mycol.">
        <title>101 Dothideomycetes genomes: a test case for predicting lifestyles and emergence of pathogens.</title>
        <authorList>
            <person name="Haridas S."/>
            <person name="Albert R."/>
            <person name="Binder M."/>
            <person name="Bloem J."/>
            <person name="Labutti K."/>
            <person name="Salamov A."/>
            <person name="Andreopoulos B."/>
            <person name="Baker S."/>
            <person name="Barry K."/>
            <person name="Bills G."/>
            <person name="Bluhm B."/>
            <person name="Cannon C."/>
            <person name="Castanera R."/>
            <person name="Culley D."/>
            <person name="Daum C."/>
            <person name="Ezra D."/>
            <person name="Gonzalez J."/>
            <person name="Henrissat B."/>
            <person name="Kuo A."/>
            <person name="Liang C."/>
            <person name="Lipzen A."/>
            <person name="Lutzoni F."/>
            <person name="Magnuson J."/>
            <person name="Mondo S."/>
            <person name="Nolan M."/>
            <person name="Ohm R."/>
            <person name="Pangilinan J."/>
            <person name="Park H.-J."/>
            <person name="Ramirez L."/>
            <person name="Alfaro M."/>
            <person name="Sun H."/>
            <person name="Tritt A."/>
            <person name="Yoshinaga Y."/>
            <person name="Zwiers L.-H."/>
            <person name="Turgeon B."/>
            <person name="Goodwin S."/>
            <person name="Spatafora J."/>
            <person name="Crous P."/>
            <person name="Grigoriev I."/>
        </authorList>
    </citation>
    <scope>NUCLEOTIDE SEQUENCE</scope>
    <source>
        <strain evidence="3">CBS 125425</strain>
    </source>
</reference>
<dbReference type="PANTHER" id="PTHR43544">
    <property type="entry name" value="SHORT-CHAIN DEHYDROGENASE/REDUCTASE"/>
    <property type="match status" value="1"/>
</dbReference>
<dbReference type="OrthoDB" id="7289984at2759"/>
<organism evidence="3 4">
    <name type="scientific">Polyplosphaeria fusca</name>
    <dbReference type="NCBI Taxonomy" id="682080"/>
    <lineage>
        <taxon>Eukaryota</taxon>
        <taxon>Fungi</taxon>
        <taxon>Dikarya</taxon>
        <taxon>Ascomycota</taxon>
        <taxon>Pezizomycotina</taxon>
        <taxon>Dothideomycetes</taxon>
        <taxon>Pleosporomycetidae</taxon>
        <taxon>Pleosporales</taxon>
        <taxon>Tetraplosphaeriaceae</taxon>
        <taxon>Polyplosphaeria</taxon>
    </lineage>
</organism>
<dbReference type="Proteomes" id="UP000799444">
    <property type="component" value="Unassembled WGS sequence"/>
</dbReference>
<evidence type="ECO:0000313" key="4">
    <source>
        <dbReference type="Proteomes" id="UP000799444"/>
    </source>
</evidence>
<evidence type="ECO:0000256" key="2">
    <source>
        <dbReference type="RuleBase" id="RU000363"/>
    </source>
</evidence>
<name>A0A9P4QR94_9PLEO</name>
<keyword evidence="4" id="KW-1185">Reference proteome</keyword>
<dbReference type="GO" id="GO:0019748">
    <property type="term" value="P:secondary metabolic process"/>
    <property type="evidence" value="ECO:0007669"/>
    <property type="project" value="TreeGrafter"/>
</dbReference>
<dbReference type="InterPro" id="IPR002347">
    <property type="entry name" value="SDR_fam"/>
</dbReference>
<sequence length="252" mass="27527">MDSSKRIILITGANAGIGYDASAHLAVASRNNHVIMCVRSLSKGEAALKEIKAKNPAGTLSLLELDVTSDASIAAAAAKIGTDFGRIDVLINNAGIARPAKAATREILRETFETNVFGVMILTQQLEPFLRISKDPRIINVSSGLGSISMRADPNGEYYNHPTDTYRMSKAALNMLTTCQSFAFKDFGARVWSYCPGFVVTDLTGKDDRQRRIDMGAESSETSAVGIVEIVEGKRDVETNKFIQRYGKQWDW</sequence>
<dbReference type="Pfam" id="PF00106">
    <property type="entry name" value="adh_short"/>
    <property type="match status" value="1"/>
</dbReference>
<dbReference type="GO" id="GO:0016491">
    <property type="term" value="F:oxidoreductase activity"/>
    <property type="evidence" value="ECO:0007669"/>
    <property type="project" value="TreeGrafter"/>
</dbReference>
<dbReference type="SUPFAM" id="SSF51735">
    <property type="entry name" value="NAD(P)-binding Rossmann-fold domains"/>
    <property type="match status" value="1"/>
</dbReference>
<accession>A0A9P4QR94</accession>
<dbReference type="PRINTS" id="PR00081">
    <property type="entry name" value="GDHRDH"/>
</dbReference>
<dbReference type="InterPro" id="IPR036291">
    <property type="entry name" value="NAD(P)-bd_dom_sf"/>
</dbReference>